<evidence type="ECO:0000313" key="3">
    <source>
        <dbReference type="Proteomes" id="UP000183809"/>
    </source>
</evidence>
<evidence type="ECO:0000313" key="2">
    <source>
        <dbReference type="EMBL" id="OJD31292.1"/>
    </source>
</evidence>
<feature type="region of interest" description="Disordered" evidence="1">
    <location>
        <begin position="753"/>
        <end position="779"/>
    </location>
</feature>
<protein>
    <submittedName>
        <fullName evidence="2">Uncharacterized protein</fullName>
    </submittedName>
</protein>
<feature type="region of interest" description="Disordered" evidence="1">
    <location>
        <begin position="1008"/>
        <end position="1048"/>
    </location>
</feature>
<dbReference type="GeneID" id="31016904"/>
<feature type="compositionally biased region" description="Polar residues" evidence="1">
    <location>
        <begin position="250"/>
        <end position="261"/>
    </location>
</feature>
<organism evidence="2 3">
    <name type="scientific">Diplodia corticola</name>
    <dbReference type="NCBI Taxonomy" id="236234"/>
    <lineage>
        <taxon>Eukaryota</taxon>
        <taxon>Fungi</taxon>
        <taxon>Dikarya</taxon>
        <taxon>Ascomycota</taxon>
        <taxon>Pezizomycotina</taxon>
        <taxon>Dothideomycetes</taxon>
        <taxon>Dothideomycetes incertae sedis</taxon>
        <taxon>Botryosphaeriales</taxon>
        <taxon>Botryosphaeriaceae</taxon>
        <taxon>Diplodia</taxon>
    </lineage>
</organism>
<feature type="region of interest" description="Disordered" evidence="1">
    <location>
        <begin position="640"/>
        <end position="734"/>
    </location>
</feature>
<feature type="region of interest" description="Disordered" evidence="1">
    <location>
        <begin position="1066"/>
        <end position="1097"/>
    </location>
</feature>
<feature type="compositionally biased region" description="Low complexity" evidence="1">
    <location>
        <begin position="1016"/>
        <end position="1028"/>
    </location>
</feature>
<feature type="region of interest" description="Disordered" evidence="1">
    <location>
        <begin position="250"/>
        <end position="273"/>
    </location>
</feature>
<accession>A0A1J9RTU6</accession>
<feature type="region of interest" description="Disordered" evidence="1">
    <location>
        <begin position="1161"/>
        <end position="1214"/>
    </location>
</feature>
<feature type="compositionally biased region" description="Basic and acidic residues" evidence="1">
    <location>
        <begin position="663"/>
        <end position="675"/>
    </location>
</feature>
<feature type="compositionally biased region" description="Polar residues" evidence="1">
    <location>
        <begin position="469"/>
        <end position="484"/>
    </location>
</feature>
<feature type="compositionally biased region" description="Acidic residues" evidence="1">
    <location>
        <begin position="1186"/>
        <end position="1214"/>
    </location>
</feature>
<proteinExistence type="predicted"/>
<dbReference type="RefSeq" id="XP_020127552.1">
    <property type="nucleotide sequence ID" value="XM_020276643.1"/>
</dbReference>
<feature type="compositionally biased region" description="Polar residues" evidence="1">
    <location>
        <begin position="764"/>
        <end position="778"/>
    </location>
</feature>
<evidence type="ECO:0000256" key="1">
    <source>
        <dbReference type="SAM" id="MobiDB-lite"/>
    </source>
</evidence>
<comment type="caution">
    <text evidence="2">The sequence shown here is derived from an EMBL/GenBank/DDBJ whole genome shotgun (WGS) entry which is preliminary data.</text>
</comment>
<feature type="region of interest" description="Disordered" evidence="1">
    <location>
        <begin position="133"/>
        <end position="154"/>
    </location>
</feature>
<sequence length="1214" mass="136769">MHDEQHWKRLRTIERKRIKDHRPTVAGRSMILHGVLGYGKVNKPFLAPPPVPSADIVSSPTVSVAAAFSEHPRSLSSTTASTEWAPTADIDIVGQHIRKDEPTPRFREATTSAAKPIAKNSLPHLSANFKTQVNVDSSSKDPAHVGPTQSTKRKYHPDLLGFTFPAAPTQEVKTASHMGGSSSAVSAESQALGYDFTPVAPSPQRAASSEFHIYKDKGDIDAEGETCGDDRNNVQNNVLSDMLLKHIGATTNDDNTTQSSLQQYPAPPQSPCPPATQCNVVPNLEDIFDQWFRFGRQNWEGLCLLQPREIPIESITARTLPCVEPYVPAELREKPVKLFTITENQDVAALKMFEIEVLPESEDARLALFNIIDRGPNFHETSTAKPTVWTVLFVREKEQRFVGYNFKGSKSFEDQKTGTRVHVAKRRRSVQDLDVEAPLLGEDSAQHSWQIMAWPSAHTSRFLEVSGPVRTQVSSNEELSNKPQGRSAAGRAPLAPKTVQVRQNLATHESGRVHLKDARAYAEYNTTARAHADTRHCASDSVLRFAEDQENAPFSPQRSCCLKVDVVKGRVEQTSTSMSGDINSVLVHERQRLTCVRFQRGGAYPLLTGKGVDLNYWNTFCEYFCKGEVQLEVWSPADGEPVVLSEEEEQRRRGTKTENAPTQEEHAKDMGKDGLDPFLTGGRTSDTPIPELMRSTMQHGHIDLPDSTPPLQKQHTQYDTQSYLPQRGTRNGYQFAPDVQNTRRQQSLHQLPSLNKPSVHPQHSHATSIPDGSSTMRFQNLGHYRNSSSETIKVRPDVDSPSDTPTAMPPAFGWEFGGSSTHTGPLLRGWQMEMLDALEKKRSPAWKYWTDRSMNYDRRMEAIELENEVIAQEAFADWPSEVHVLRDTRATRDGNTLVECYNEEAIRRYKQYHDLKGCRRFAEQVADDDRLLKRREQRLQPLEYMKDVRLRQLQRAYEKGRVSSPVARRALWNQLCVDKSRELQEVYQNHREVVQQQLQQVASLKARGGAYGGSDQTYQFQQQQEAQQPPASSFGRQPFPPQQQQQAAFDHAYDQLQYSAPYYTHHGQYTTAPQPTYEHTQQPQAPPPFHDYNNNNNTDDVDTHLQRIDQAFNRHTNDAEPAFPPVIQQRAPAPRAADNADADAPSYFVWNHVSGAPVPARGPMRRRVSGNAKASAVESAALWSSDVDDDDEEEEEDTTDGDEEEDEYFETGWY</sequence>
<reference evidence="2 3" key="1">
    <citation type="submission" date="2016-10" db="EMBL/GenBank/DDBJ databases">
        <title>Proteomics and genomics reveal pathogen-plant mechanisms compatible with a hemibiotrophic lifestyle of Diplodia corticola.</title>
        <authorList>
            <person name="Fernandes I."/>
            <person name="De Jonge R."/>
            <person name="Van De Peer Y."/>
            <person name="Devreese B."/>
            <person name="Alves A."/>
            <person name="Esteves A.C."/>
        </authorList>
    </citation>
    <scope>NUCLEOTIDE SEQUENCE [LARGE SCALE GENOMIC DNA]</scope>
    <source>
        <strain evidence="2 3">CBS 112549</strain>
    </source>
</reference>
<feature type="region of interest" description="Disordered" evidence="1">
    <location>
        <begin position="469"/>
        <end position="497"/>
    </location>
</feature>
<feature type="compositionally biased region" description="Polar residues" evidence="1">
    <location>
        <begin position="1067"/>
        <end position="1083"/>
    </location>
</feature>
<keyword evidence="3" id="KW-1185">Reference proteome</keyword>
<dbReference type="Proteomes" id="UP000183809">
    <property type="component" value="Unassembled WGS sequence"/>
</dbReference>
<name>A0A1J9RTU6_9PEZI</name>
<dbReference type="EMBL" id="MNUE01000050">
    <property type="protein sequence ID" value="OJD31292.1"/>
    <property type="molecule type" value="Genomic_DNA"/>
</dbReference>
<dbReference type="AlphaFoldDB" id="A0A1J9RTU6"/>
<dbReference type="OrthoDB" id="3945006at2759"/>
<gene>
    <name evidence="2" type="ORF">BKCO1_500005</name>
</gene>
<feature type="compositionally biased region" description="Polar residues" evidence="1">
    <location>
        <begin position="709"/>
        <end position="732"/>
    </location>
</feature>